<dbReference type="Pfam" id="PF12937">
    <property type="entry name" value="F-box-like"/>
    <property type="match status" value="1"/>
</dbReference>
<gene>
    <name evidence="2" type="ORF">MCHLO_04995</name>
</gene>
<feature type="domain" description="F-box" evidence="1">
    <location>
        <begin position="13"/>
        <end position="62"/>
    </location>
</feature>
<name>A0ABQ0L9A0_MYCCL</name>
<sequence length="571" mass="64846">MPRKKSKLFINNVDGFSALPLDVLYEIFSLLLPGDLLRLARTNKSIRSFILNRSNSLIWKAAYENNASERGPPGCPSYMSEPAWARVAFTTSCVVCETDLEDEEGQTSDPVWWEFGGWICSPCLKTATRTRISPAKLEALVSGITWEKVFPRVLSRGTVARPISWRYFLPHQEQLLEQLSAIDDDKERREFIQRRTEETAAIMAWAERRVREHEAAVWKKTREDARKAEREETAKLEKVAKRLIERGWGDQPWMQQGRLVEQLRSYSEIPAAQSSTKATRSSQESDDRIIARLLSDKRNLILKKRVLTFKKSPPSFSRQLVSLRPAIVPRTIDLILMPEVRTVVDPEGEGELSAVELNAKLLPLIPDLMRKWTDDALAAVCRYALECLALPETTPNVLDLAVALAKCPARECNSPRLPFHWMAKHKCGRIKGHHWSNPNQFAGVTHFSETHTAFDVEDSTDDYRAMVASVYINPPFAANTFRFARGVVAEGMKNVVRAYGLAPEAATAGEMKERDAELVNCLACRAQALRLPKALRWHVDTAPKTWLDAMRHCEVAHYKDEEAPKWVLSEE</sequence>
<protein>
    <recommendedName>
        <fullName evidence="1">F-box domain-containing protein</fullName>
    </recommendedName>
</protein>
<dbReference type="SUPFAM" id="SSF81383">
    <property type="entry name" value="F-box domain"/>
    <property type="match status" value="1"/>
</dbReference>
<dbReference type="InterPro" id="IPR036047">
    <property type="entry name" value="F-box-like_dom_sf"/>
</dbReference>
<reference evidence="2" key="1">
    <citation type="submission" date="2014-09" db="EMBL/GenBank/DDBJ databases">
        <title>Genome sequence of the luminous mushroom Mycena chlorophos for searching fungal bioluminescence genes.</title>
        <authorList>
            <person name="Tanaka Y."/>
            <person name="Kasuga D."/>
            <person name="Oba Y."/>
            <person name="Hase S."/>
            <person name="Sato K."/>
            <person name="Oba Y."/>
            <person name="Sakakibara Y."/>
        </authorList>
    </citation>
    <scope>NUCLEOTIDE SEQUENCE</scope>
</reference>
<keyword evidence="3" id="KW-1185">Reference proteome</keyword>
<dbReference type="Proteomes" id="UP000815677">
    <property type="component" value="Unassembled WGS sequence"/>
</dbReference>
<organism evidence="2 3">
    <name type="scientific">Mycena chlorophos</name>
    <name type="common">Agaric fungus</name>
    <name type="synonym">Agaricus chlorophos</name>
    <dbReference type="NCBI Taxonomy" id="658473"/>
    <lineage>
        <taxon>Eukaryota</taxon>
        <taxon>Fungi</taxon>
        <taxon>Dikarya</taxon>
        <taxon>Basidiomycota</taxon>
        <taxon>Agaricomycotina</taxon>
        <taxon>Agaricomycetes</taxon>
        <taxon>Agaricomycetidae</taxon>
        <taxon>Agaricales</taxon>
        <taxon>Marasmiineae</taxon>
        <taxon>Mycenaceae</taxon>
        <taxon>Mycena</taxon>
    </lineage>
</organism>
<dbReference type="SMART" id="SM00256">
    <property type="entry name" value="FBOX"/>
    <property type="match status" value="1"/>
</dbReference>
<dbReference type="PROSITE" id="PS50181">
    <property type="entry name" value="FBOX"/>
    <property type="match status" value="1"/>
</dbReference>
<accession>A0ABQ0L9A0</accession>
<evidence type="ECO:0000313" key="2">
    <source>
        <dbReference type="EMBL" id="GAT47535.1"/>
    </source>
</evidence>
<proteinExistence type="predicted"/>
<dbReference type="InterPro" id="IPR001810">
    <property type="entry name" value="F-box_dom"/>
</dbReference>
<evidence type="ECO:0000313" key="3">
    <source>
        <dbReference type="Proteomes" id="UP000815677"/>
    </source>
</evidence>
<evidence type="ECO:0000259" key="1">
    <source>
        <dbReference type="PROSITE" id="PS50181"/>
    </source>
</evidence>
<dbReference type="EMBL" id="DF843654">
    <property type="protein sequence ID" value="GAT47535.1"/>
    <property type="molecule type" value="Genomic_DNA"/>
</dbReference>
<dbReference type="Gene3D" id="1.20.1280.50">
    <property type="match status" value="1"/>
</dbReference>